<evidence type="ECO:0000313" key="3">
    <source>
        <dbReference type="Proteomes" id="UP001491310"/>
    </source>
</evidence>
<dbReference type="InterPro" id="IPR002562">
    <property type="entry name" value="3'-5'_exonuclease_dom"/>
</dbReference>
<sequence length="791" mass="88343">MPHFGRPQDKALRVPTLLLGTLLISSWILRWVKRQRGSHGKPQAHFKKVLADNSDAPFEHRSRNGQVHGSSQAVEEGLDDGSADVYVHPFGREILQLIRDSSSSEASVRGVPASLPKPIACSEWDWIDTAEQLYNATQEFKRAQQVAVDLEHHALRSYLGITCLVQLSTGDKEYLIDALALHDHMHLLQDIMENAKILKVVHGGENDISWLQRDFHLYLVNVFDTEKACQVLGYEERSLAHLLQKHCRVTANKQHQRADWRIRPLAEESVEYARTDVHYLLYIAEVLRSELNKRAPDALEEACRRSQVMSLNLYSKPASQASVAGALNAVLRKHAAAADTSASGPRLVECVHVLCRWRDHVARQQDESLQYTMPDALLLSLATTPPRNSQDILERATHASCPWSTSAESVKLLKRHAAELCRLLEEAQLGMHPWQPGGGGLSAAAMGKQRRTAEEAAERRRKLVASFCAKSPVYENCRMLSMEGAPLSFIDLRKLQWYEARGLAERVGDNPPTIRLLFRHKAADQETGADAFYGERKLNCCVACGNTSNYLRYRVVPACYRRYFPVHLKSHRSHDVVLLCFDCHQIAHQAAERMKQSISREYGVPLLPPVPPPPEGAAAAGMPEKALHPTNIRRSALALQYHAASMPAERREKLTALVRAYVRGSTATAAGQQPLTGEELQEGLMAGFGARARRKHMQRHAAGLLAVAARDLNKGGHQWHGRKVVEAVLAKGGEEELCELMARFRQCFVDALHPQHLSPSWQIDHSAKRAFGDFSVYSSQQAAHELAMPVA</sequence>
<dbReference type="EMBL" id="JALJOT010000008">
    <property type="protein sequence ID" value="KAK9908142.1"/>
    <property type="molecule type" value="Genomic_DNA"/>
</dbReference>
<dbReference type="InterPro" id="IPR044876">
    <property type="entry name" value="HRDC_dom_sf"/>
</dbReference>
<dbReference type="InterPro" id="IPR036397">
    <property type="entry name" value="RNaseH_sf"/>
</dbReference>
<dbReference type="Proteomes" id="UP001491310">
    <property type="component" value="Unassembled WGS sequence"/>
</dbReference>
<feature type="domain" description="HRDC" evidence="1">
    <location>
        <begin position="344"/>
        <end position="434"/>
    </location>
</feature>
<organism evidence="2 3">
    <name type="scientific">Coccomyxa subellipsoidea</name>
    <dbReference type="NCBI Taxonomy" id="248742"/>
    <lineage>
        <taxon>Eukaryota</taxon>
        <taxon>Viridiplantae</taxon>
        <taxon>Chlorophyta</taxon>
        <taxon>core chlorophytes</taxon>
        <taxon>Trebouxiophyceae</taxon>
        <taxon>Trebouxiophyceae incertae sedis</taxon>
        <taxon>Coccomyxaceae</taxon>
        <taxon>Coccomyxa</taxon>
    </lineage>
</organism>
<dbReference type="SMART" id="SM00474">
    <property type="entry name" value="35EXOc"/>
    <property type="match status" value="1"/>
</dbReference>
<proteinExistence type="predicted"/>
<name>A0ABR2YME0_9CHLO</name>
<dbReference type="InterPro" id="IPR002121">
    <property type="entry name" value="HRDC_dom"/>
</dbReference>
<dbReference type="InterPro" id="IPR045092">
    <property type="entry name" value="Rrp6-like"/>
</dbReference>
<keyword evidence="3" id="KW-1185">Reference proteome</keyword>
<dbReference type="InterPro" id="IPR012337">
    <property type="entry name" value="RNaseH-like_sf"/>
</dbReference>
<dbReference type="SUPFAM" id="SSF47819">
    <property type="entry name" value="HRDC-like"/>
    <property type="match status" value="1"/>
</dbReference>
<dbReference type="SUPFAM" id="SSF53098">
    <property type="entry name" value="Ribonuclease H-like"/>
    <property type="match status" value="1"/>
</dbReference>
<dbReference type="Pfam" id="PF00570">
    <property type="entry name" value="HRDC"/>
    <property type="match status" value="1"/>
</dbReference>
<comment type="caution">
    <text evidence="2">The sequence shown here is derived from an EMBL/GenBank/DDBJ whole genome shotgun (WGS) entry which is preliminary data.</text>
</comment>
<evidence type="ECO:0000259" key="1">
    <source>
        <dbReference type="PROSITE" id="PS50967"/>
    </source>
</evidence>
<dbReference type="Gene3D" id="1.10.150.80">
    <property type="entry name" value="HRDC domain"/>
    <property type="match status" value="1"/>
</dbReference>
<dbReference type="PANTHER" id="PTHR12124">
    <property type="entry name" value="POLYMYOSITIS/SCLERODERMA AUTOANTIGEN-RELATED"/>
    <property type="match status" value="1"/>
</dbReference>
<reference evidence="2 3" key="1">
    <citation type="journal article" date="2024" name="Nat. Commun.">
        <title>Phylogenomics reveals the evolutionary origins of lichenization in chlorophyte algae.</title>
        <authorList>
            <person name="Puginier C."/>
            <person name="Libourel C."/>
            <person name="Otte J."/>
            <person name="Skaloud P."/>
            <person name="Haon M."/>
            <person name="Grisel S."/>
            <person name="Petersen M."/>
            <person name="Berrin J.G."/>
            <person name="Delaux P.M."/>
            <person name="Dal Grande F."/>
            <person name="Keller J."/>
        </authorList>
    </citation>
    <scope>NUCLEOTIDE SEQUENCE [LARGE SCALE GENOMIC DNA]</scope>
    <source>
        <strain evidence="2 3">SAG 216-7</strain>
    </source>
</reference>
<dbReference type="InterPro" id="IPR010997">
    <property type="entry name" value="HRDC-like_sf"/>
</dbReference>
<accession>A0ABR2YME0</accession>
<protein>
    <recommendedName>
        <fullName evidence="1">HRDC domain-containing protein</fullName>
    </recommendedName>
</protein>
<dbReference type="PROSITE" id="PS50967">
    <property type="entry name" value="HRDC"/>
    <property type="match status" value="1"/>
</dbReference>
<dbReference type="Gene3D" id="3.30.420.10">
    <property type="entry name" value="Ribonuclease H-like superfamily/Ribonuclease H"/>
    <property type="match status" value="1"/>
</dbReference>
<dbReference type="Pfam" id="PF01612">
    <property type="entry name" value="DNA_pol_A_exo1"/>
    <property type="match status" value="1"/>
</dbReference>
<dbReference type="PANTHER" id="PTHR12124:SF68">
    <property type="entry name" value="PROTEIN RRP6-LIKE 3"/>
    <property type="match status" value="1"/>
</dbReference>
<gene>
    <name evidence="2" type="ORF">WJX75_003265</name>
</gene>
<evidence type="ECO:0000313" key="2">
    <source>
        <dbReference type="EMBL" id="KAK9908142.1"/>
    </source>
</evidence>